<comment type="similarity">
    <text evidence="1">Belongs to the MOG1 family.</text>
</comment>
<dbReference type="SUPFAM" id="SSF55724">
    <property type="entry name" value="Mog1p/PsbP-like"/>
    <property type="match status" value="1"/>
</dbReference>
<proteinExistence type="inferred from homology"/>
<dbReference type="EMBL" id="FR905613">
    <property type="protein sequence ID" value="CDQ80495.1"/>
    <property type="molecule type" value="Genomic_DNA"/>
</dbReference>
<dbReference type="AlphaFoldDB" id="A0A060XUA3"/>
<reference evidence="7" key="2">
    <citation type="submission" date="2014-03" db="EMBL/GenBank/DDBJ databases">
        <authorList>
            <person name="Genoscope - CEA"/>
        </authorList>
    </citation>
    <scope>NUCLEOTIDE SEQUENCE</scope>
</reference>
<dbReference type="InterPro" id="IPR016123">
    <property type="entry name" value="Mog1/PsbP_a/b/a-sand"/>
</dbReference>
<dbReference type="PANTHER" id="PTHR15837:SF0">
    <property type="entry name" value="RAN GUANINE NUCLEOTIDE RELEASE FACTOR"/>
    <property type="match status" value="1"/>
</dbReference>
<evidence type="ECO:0000313" key="7">
    <source>
        <dbReference type="EMBL" id="CDQ80495.1"/>
    </source>
</evidence>
<evidence type="ECO:0000313" key="8">
    <source>
        <dbReference type="Ensembl" id="ENSOMYP00000051606.1"/>
    </source>
</evidence>
<dbReference type="GO" id="GO:0044325">
    <property type="term" value="F:transmembrane transporter binding"/>
    <property type="evidence" value="ECO:0007669"/>
    <property type="project" value="TreeGrafter"/>
</dbReference>
<reference evidence="8 10" key="3">
    <citation type="submission" date="2020-07" db="EMBL/GenBank/DDBJ databases">
        <title>A long reads based de novo assembly of the rainbow trout Arlee double haploid line genome.</title>
        <authorList>
            <person name="Gao G."/>
            <person name="Palti Y."/>
        </authorList>
    </citation>
    <scope>NUCLEOTIDE SEQUENCE [LARGE SCALE GENOMIC DNA]</scope>
</reference>
<evidence type="ECO:0000313" key="9">
    <source>
        <dbReference type="Proteomes" id="UP000193380"/>
    </source>
</evidence>
<dbReference type="GO" id="GO:0005085">
    <property type="term" value="F:guanyl-nucleotide exchange factor activity"/>
    <property type="evidence" value="ECO:0007669"/>
    <property type="project" value="UniProtKB-KW"/>
</dbReference>
<dbReference type="FunFam" id="3.40.1000.10:FF:000004">
    <property type="entry name" value="Probable ran guanine nucleotide release factor"/>
    <property type="match status" value="1"/>
</dbReference>
<name>A0A060XUA3_ONCMY</name>
<dbReference type="InterPro" id="IPR007681">
    <property type="entry name" value="Mog1"/>
</dbReference>
<dbReference type="Pfam" id="PF04603">
    <property type="entry name" value="Mog1"/>
    <property type="match status" value="1"/>
</dbReference>
<gene>
    <name evidence="8" type="primary">rangrf</name>
    <name evidence="7" type="ORF">GSONMT00041310001</name>
</gene>
<dbReference type="GO" id="GO:0060047">
    <property type="term" value="P:heart contraction"/>
    <property type="evidence" value="ECO:0007669"/>
    <property type="project" value="TreeGrafter"/>
</dbReference>
<dbReference type="GO" id="GO:0006606">
    <property type="term" value="P:protein import into nucleus"/>
    <property type="evidence" value="ECO:0007669"/>
    <property type="project" value="TreeGrafter"/>
</dbReference>
<protein>
    <recommendedName>
        <fullName evidence="5">Ran guanine nucleotide release factor</fullName>
    </recommendedName>
    <alternativeName>
        <fullName evidence="6">Ran-binding protein MOG1</fullName>
    </alternativeName>
</protein>
<reference evidence="7" key="1">
    <citation type="journal article" date="2014" name="Nat. Commun.">
        <title>The rainbow trout genome provides novel insights into evolution after whole-genome duplication in vertebrates.</title>
        <authorList>
            <person name="Berthelot C."/>
            <person name="Brunet F."/>
            <person name="Chalopin D."/>
            <person name="Juanchich A."/>
            <person name="Bernard M."/>
            <person name="Noel B."/>
            <person name="Bento P."/>
            <person name="Da Silva C."/>
            <person name="Labadie K."/>
            <person name="Alberti A."/>
            <person name="Aury J.M."/>
            <person name="Louis A."/>
            <person name="Dehais P."/>
            <person name="Bardou P."/>
            <person name="Montfort J."/>
            <person name="Klopp C."/>
            <person name="Cabau C."/>
            <person name="Gaspin C."/>
            <person name="Thorgaard G.H."/>
            <person name="Boussaha M."/>
            <person name="Quillet E."/>
            <person name="Guyomard R."/>
            <person name="Galiana D."/>
            <person name="Bobe J."/>
            <person name="Volff J.N."/>
            <person name="Genet C."/>
            <person name="Wincker P."/>
            <person name="Jaillon O."/>
            <person name="Roest Crollius H."/>
            <person name="Guiguen Y."/>
        </authorList>
    </citation>
    <scope>NUCLEOTIDE SEQUENCE [LARGE SCALE GENOMIC DNA]</scope>
</reference>
<evidence type="ECO:0000256" key="2">
    <source>
        <dbReference type="ARBA" id="ARBA00022448"/>
    </source>
</evidence>
<evidence type="ECO:0000256" key="3">
    <source>
        <dbReference type="ARBA" id="ARBA00022658"/>
    </source>
</evidence>
<dbReference type="Proteomes" id="UP000193380">
    <property type="component" value="Unassembled WGS sequence"/>
</dbReference>
<accession>A0A060XUA3</accession>
<evidence type="ECO:0000256" key="4">
    <source>
        <dbReference type="ARBA" id="ARBA00022927"/>
    </source>
</evidence>
<evidence type="ECO:0000256" key="5">
    <source>
        <dbReference type="ARBA" id="ARBA00069074"/>
    </source>
</evidence>
<keyword evidence="10" id="KW-1185">Reference proteome</keyword>
<dbReference type="GeneTree" id="ENSGT00390000013834"/>
<keyword evidence="2" id="KW-0813">Transport</keyword>
<keyword evidence="3" id="KW-0344">Guanine-nucleotide releasing factor</keyword>
<dbReference type="GO" id="GO:0017080">
    <property type="term" value="F:sodium channel regulator activity"/>
    <property type="evidence" value="ECO:0007669"/>
    <property type="project" value="TreeGrafter"/>
</dbReference>
<dbReference type="GO" id="GO:0003254">
    <property type="term" value="P:regulation of membrane depolarization"/>
    <property type="evidence" value="ECO:0007669"/>
    <property type="project" value="TreeGrafter"/>
</dbReference>
<dbReference type="Ensembl" id="ENSOMYT00000056119.2">
    <property type="protein sequence ID" value="ENSOMYP00000051606.1"/>
    <property type="gene ID" value="ENSOMYG00000023532.2"/>
</dbReference>
<dbReference type="Proteomes" id="UP000694395">
    <property type="component" value="Chromosome 10"/>
</dbReference>
<dbReference type="STRING" id="8022.A0A060XUA3"/>
<organism evidence="7 9">
    <name type="scientific">Oncorhynchus mykiss</name>
    <name type="common">Rainbow trout</name>
    <name type="synonym">Salmo gairdneri</name>
    <dbReference type="NCBI Taxonomy" id="8022"/>
    <lineage>
        <taxon>Eukaryota</taxon>
        <taxon>Metazoa</taxon>
        <taxon>Chordata</taxon>
        <taxon>Craniata</taxon>
        <taxon>Vertebrata</taxon>
        <taxon>Euteleostomi</taxon>
        <taxon>Actinopterygii</taxon>
        <taxon>Neopterygii</taxon>
        <taxon>Teleostei</taxon>
        <taxon>Protacanthopterygii</taxon>
        <taxon>Salmoniformes</taxon>
        <taxon>Salmonidae</taxon>
        <taxon>Salmoninae</taxon>
        <taxon>Oncorhynchus</taxon>
    </lineage>
</organism>
<dbReference type="Gene3D" id="3.40.1000.10">
    <property type="entry name" value="Mog1/PsbP, alpha/beta/alpha sandwich"/>
    <property type="match status" value="1"/>
</dbReference>
<evidence type="ECO:0000256" key="6">
    <source>
        <dbReference type="ARBA" id="ARBA00076536"/>
    </source>
</evidence>
<evidence type="ECO:0000256" key="1">
    <source>
        <dbReference type="ARBA" id="ARBA00010307"/>
    </source>
</evidence>
<sequence length="248" mass="27040">MAVPFRPLRREDRLFSGFTCLFSVFTSANKNGSVVALRVVFLCCLKCLQKLSSSRMKNATVGRPLFGGALSATIPHSAKDISELREIPDNQEVFAHDHNDQSIIVELLELQSHVQNGDAARYHFEDVAGSNKASAPGTSEVRAVVALPKSDLSLEGCSSAFLLTGTQCVAKFNEEAKNTVTIHLGLFRLPQFSTDVLVTFNDPLSISPGSSSAVGMGGEQQEDTEPWTLQDFQRLLQSLRLHDPDVFG</sequence>
<reference evidence="8" key="4">
    <citation type="submission" date="2025-05" db="UniProtKB">
        <authorList>
            <consortium name="Ensembl"/>
        </authorList>
    </citation>
    <scope>IDENTIFICATION</scope>
</reference>
<dbReference type="GO" id="GO:0005634">
    <property type="term" value="C:nucleus"/>
    <property type="evidence" value="ECO:0007669"/>
    <property type="project" value="TreeGrafter"/>
</dbReference>
<dbReference type="PaxDb" id="8022-A0A060XUA3"/>
<evidence type="ECO:0000313" key="10">
    <source>
        <dbReference type="Proteomes" id="UP000694395"/>
    </source>
</evidence>
<keyword evidence="4" id="KW-0653">Protein transport</keyword>
<dbReference type="GO" id="GO:0031267">
    <property type="term" value="F:small GTPase binding"/>
    <property type="evidence" value="ECO:0007669"/>
    <property type="project" value="TreeGrafter"/>
</dbReference>
<dbReference type="PANTHER" id="PTHR15837">
    <property type="entry name" value="RAN GUANINE NUCLEOTIDE RELEASE FACTOR"/>
    <property type="match status" value="1"/>
</dbReference>